<dbReference type="GO" id="GO:0043386">
    <property type="term" value="P:mycotoxin biosynthetic process"/>
    <property type="evidence" value="ECO:0007669"/>
    <property type="project" value="InterPro"/>
</dbReference>
<dbReference type="PANTHER" id="PTHR33365:SF4">
    <property type="entry name" value="CYCLOCHLOROTINE BIOSYNTHESIS PROTEIN O"/>
    <property type="match status" value="1"/>
</dbReference>
<keyword evidence="3" id="KW-0472">Membrane</keyword>
<dbReference type="STRING" id="1231657.A0A1Y2A7L8"/>
<proteinExistence type="inferred from homology"/>
<keyword evidence="5" id="KW-1185">Reference proteome</keyword>
<evidence type="ECO:0000313" key="4">
    <source>
        <dbReference type="EMBL" id="ORY18498.1"/>
    </source>
</evidence>
<evidence type="ECO:0000256" key="3">
    <source>
        <dbReference type="SAM" id="Phobius"/>
    </source>
</evidence>
<keyword evidence="3" id="KW-0812">Transmembrane</keyword>
<protein>
    <recommendedName>
        <fullName evidence="6">Tat pathway signal sequence</fullName>
    </recommendedName>
</protein>
<dbReference type="AlphaFoldDB" id="A0A1Y2A7L8"/>
<organism evidence="4 5">
    <name type="scientific">Clohesyomyces aquaticus</name>
    <dbReference type="NCBI Taxonomy" id="1231657"/>
    <lineage>
        <taxon>Eukaryota</taxon>
        <taxon>Fungi</taxon>
        <taxon>Dikarya</taxon>
        <taxon>Ascomycota</taxon>
        <taxon>Pezizomycotina</taxon>
        <taxon>Dothideomycetes</taxon>
        <taxon>Pleosporomycetidae</taxon>
        <taxon>Pleosporales</taxon>
        <taxon>Lindgomycetaceae</taxon>
        <taxon>Clohesyomyces</taxon>
    </lineage>
</organism>
<gene>
    <name evidence="4" type="ORF">BCR34DRAFT_473215</name>
</gene>
<dbReference type="PANTHER" id="PTHR33365">
    <property type="entry name" value="YALI0B05434P"/>
    <property type="match status" value="1"/>
</dbReference>
<evidence type="ECO:0000313" key="5">
    <source>
        <dbReference type="Proteomes" id="UP000193144"/>
    </source>
</evidence>
<sequence length="259" mass="29819">MASKYTDHDRSSYTGDYEKTAFLNSHYIKEAKTRRGMLWLTFLNLFLFTISVLVLICAIFSQRTTSIHSAAKLMENFNIFSPAMHIVEYQRLKFELPNPINQSKYVGMSEEAGNAWMDITYLPDQLISVDDMPKLQKPLNSLKVTDPRTGETGYRVAFEVFHQLHCLNMLRMATYPDHFSQLAIMVSDDDISNARAHLDNCIETLRMSLMCSADVNVFTFHEKPGLKGSWPDHETHHVCRNFDAIKQWAHENGMPSQDN</sequence>
<name>A0A1Y2A7L8_9PLEO</name>
<evidence type="ECO:0000256" key="2">
    <source>
        <dbReference type="ARBA" id="ARBA00035112"/>
    </source>
</evidence>
<dbReference type="InterPro" id="IPR021765">
    <property type="entry name" value="UstYa-like"/>
</dbReference>
<accession>A0A1Y2A7L8</accession>
<reference evidence="4 5" key="1">
    <citation type="submission" date="2016-07" db="EMBL/GenBank/DDBJ databases">
        <title>Pervasive Adenine N6-methylation of Active Genes in Fungi.</title>
        <authorList>
            <consortium name="DOE Joint Genome Institute"/>
            <person name="Mondo S.J."/>
            <person name="Dannebaum R.O."/>
            <person name="Kuo R.C."/>
            <person name="Labutti K."/>
            <person name="Haridas S."/>
            <person name="Kuo A."/>
            <person name="Salamov A."/>
            <person name="Ahrendt S.R."/>
            <person name="Lipzen A."/>
            <person name="Sullivan W."/>
            <person name="Andreopoulos W.B."/>
            <person name="Clum A."/>
            <person name="Lindquist E."/>
            <person name="Daum C."/>
            <person name="Ramamoorthy G.K."/>
            <person name="Gryganskyi A."/>
            <person name="Culley D."/>
            <person name="Magnuson J.K."/>
            <person name="James T.Y."/>
            <person name="O'Malley M.A."/>
            <person name="Stajich J.E."/>
            <person name="Spatafora J.W."/>
            <person name="Visel A."/>
            <person name="Grigoriev I.V."/>
        </authorList>
    </citation>
    <scope>NUCLEOTIDE SEQUENCE [LARGE SCALE GENOMIC DNA]</scope>
    <source>
        <strain evidence="4 5">CBS 115471</strain>
    </source>
</reference>
<dbReference type="OrthoDB" id="3687641at2759"/>
<evidence type="ECO:0008006" key="6">
    <source>
        <dbReference type="Google" id="ProtNLM"/>
    </source>
</evidence>
<dbReference type="Proteomes" id="UP000193144">
    <property type="component" value="Unassembled WGS sequence"/>
</dbReference>
<comment type="similarity">
    <text evidence="2">Belongs to the ustYa family.</text>
</comment>
<evidence type="ECO:0000256" key="1">
    <source>
        <dbReference type="ARBA" id="ARBA00004685"/>
    </source>
</evidence>
<comment type="caution">
    <text evidence="4">The sequence shown here is derived from an EMBL/GenBank/DDBJ whole genome shotgun (WGS) entry which is preliminary data.</text>
</comment>
<comment type="pathway">
    <text evidence="1">Mycotoxin biosynthesis.</text>
</comment>
<keyword evidence="3" id="KW-1133">Transmembrane helix</keyword>
<feature type="transmembrane region" description="Helical" evidence="3">
    <location>
        <begin position="37"/>
        <end position="61"/>
    </location>
</feature>
<dbReference type="EMBL" id="MCFA01000006">
    <property type="protein sequence ID" value="ORY18498.1"/>
    <property type="molecule type" value="Genomic_DNA"/>
</dbReference>
<dbReference type="Pfam" id="PF11807">
    <property type="entry name" value="UstYa"/>
    <property type="match status" value="1"/>
</dbReference>